<sequence>MSRPPSAAGRRPGTGTGQLRPPTAMRPGTASRLAHAMAATPGTGRPGTRGSTGAMGTSLNTEIQVMDRPTTQQGLGGIKTGYKGPHRQIQDKSYFLGLMRSKINELGTEINRLQNETDRLQQENSQFLLYEKKAEVLAQEIKDMQGELIDHNTLVDKLNTDMSVNMVQDDYNHLKQQNDREAKSIDMIFTERQEKEKKQQELEKEMEQERQLADTLVAHMDEDTRRRHLEMKSRNNDQLAELERQQRQLDEMNARRADLEDEISVSHIKQEAVNQLSQAYVQRRTQLEDNETYLQLQNLEKKWQHYEQNNYVMKEFIGNKMRETDYSVVKHSVLEQLQRYNKHIIDNAGKPGKAMSTMSETSERVPNRTYSPARSTKVEYLFSEEISCSRTFSPRELVLARGVGARIALVVKLVPDASADTPATRAVSVGDVFAHLETSTVAIYAGTARDAFGENVPFLKIRPFEDDRAARERSRVAAAELQDLETELDEQHGERNVKYRELRKREETMDEFMTGFEDERTGEMERKLQLEINILALLEQMARNLSKLGHVPSRDQLAELRADLTFKVRRGRDPERSMRGRACTH</sequence>
<evidence type="ECO:0000256" key="2">
    <source>
        <dbReference type="SAM" id="MobiDB-lite"/>
    </source>
</evidence>
<name>A0ABM1EDT1_PRICU</name>
<organism evidence="3 4">
    <name type="scientific">Priapulus caudatus</name>
    <name type="common">Priapulid worm</name>
    <dbReference type="NCBI Taxonomy" id="37621"/>
    <lineage>
        <taxon>Eukaryota</taxon>
        <taxon>Metazoa</taxon>
        <taxon>Ecdysozoa</taxon>
        <taxon>Scalidophora</taxon>
        <taxon>Priapulida</taxon>
        <taxon>Priapulimorpha</taxon>
        <taxon>Priapulimorphida</taxon>
        <taxon>Priapulidae</taxon>
        <taxon>Priapulus</taxon>
    </lineage>
</organism>
<proteinExistence type="predicted"/>
<keyword evidence="1" id="KW-0175">Coiled coil</keyword>
<accession>A0ABM1EDT1</accession>
<dbReference type="GeneID" id="106811295"/>
<evidence type="ECO:0000256" key="1">
    <source>
        <dbReference type="SAM" id="Coils"/>
    </source>
</evidence>
<feature type="coiled-coil region" evidence="1">
    <location>
        <begin position="185"/>
        <end position="262"/>
    </location>
</feature>
<gene>
    <name evidence="4" type="primary">LOC106811295</name>
</gene>
<evidence type="ECO:0000313" key="4">
    <source>
        <dbReference type="RefSeq" id="XP_014670352.1"/>
    </source>
</evidence>
<dbReference type="RefSeq" id="XP_014670352.1">
    <property type="nucleotide sequence ID" value="XM_014814866.1"/>
</dbReference>
<feature type="compositionally biased region" description="Low complexity" evidence="2">
    <location>
        <begin position="36"/>
        <end position="54"/>
    </location>
</feature>
<feature type="region of interest" description="Disordered" evidence="2">
    <location>
        <begin position="348"/>
        <end position="370"/>
    </location>
</feature>
<feature type="region of interest" description="Disordered" evidence="2">
    <location>
        <begin position="1"/>
        <end position="56"/>
    </location>
</feature>
<dbReference type="PANTHER" id="PTHR31432:SF0">
    <property type="entry name" value="INTRAFLAGELLAR TRANSPORT PROTEIN 74 HOMOLOG"/>
    <property type="match status" value="1"/>
</dbReference>
<protein>
    <submittedName>
        <fullName evidence="4">Intraflagellar transport protein 74 homolog</fullName>
    </submittedName>
</protein>
<reference evidence="4" key="1">
    <citation type="submission" date="2025-08" db="UniProtKB">
        <authorList>
            <consortium name="RefSeq"/>
        </authorList>
    </citation>
    <scope>IDENTIFICATION</scope>
</reference>
<feature type="coiled-coil region" evidence="1">
    <location>
        <begin position="96"/>
        <end position="123"/>
    </location>
</feature>
<dbReference type="InterPro" id="IPR029602">
    <property type="entry name" value="IFT74"/>
</dbReference>
<evidence type="ECO:0000313" key="3">
    <source>
        <dbReference type="Proteomes" id="UP000695022"/>
    </source>
</evidence>
<dbReference type="PANTHER" id="PTHR31432">
    <property type="entry name" value="INTRAFLAGELLAR TRANSPORT PROTEIN 74 HOMOLOG"/>
    <property type="match status" value="1"/>
</dbReference>
<dbReference type="Proteomes" id="UP000695022">
    <property type="component" value="Unplaced"/>
</dbReference>
<keyword evidence="3" id="KW-1185">Reference proteome</keyword>